<sequence length="278" mass="30507">MRIAAVVLLLVVFAVGGGIAGFLASDQGASGEHRFTESLGEGVDAQIEPIYDWGNLRMTEDGRRVYEMNGEVVSRQGIDVSAHQEHIDWSAVVDDGIDFAMIRLGYRSVDEGNVALDDYYAYNLEQAQASGLDVGVYFFSAAVTVEEAVEEAQFCIENLQAQDAHLQYPVVFDLEMSYGGRVEGLTRDELTAIAQAFCTTVEEAGYQAMVYGNASDMLCFNLGDLSAYPRWHAEYTPSPAYAYYDFVMWQYTDSGQVAGIVGNVDLDLDLSAARPEGR</sequence>
<dbReference type="CDD" id="cd06414">
    <property type="entry name" value="GH25_LytC-like"/>
    <property type="match status" value="1"/>
</dbReference>
<dbReference type="Proteomes" id="UP000002026">
    <property type="component" value="Chromosome"/>
</dbReference>
<comment type="similarity">
    <text evidence="1">Belongs to the glycosyl hydrolase 25 family.</text>
</comment>
<dbReference type="Pfam" id="PF01183">
    <property type="entry name" value="Glyco_hydro_25"/>
    <property type="match status" value="1"/>
</dbReference>
<dbReference type="STRING" id="471855.Shel_23740"/>
<keyword evidence="3" id="KW-1185">Reference proteome</keyword>
<protein>
    <submittedName>
        <fullName evidence="2">Lysozyme M1 (1,4-beta-N-acetylmuramidase)</fullName>
    </submittedName>
</protein>
<organism evidence="2 3">
    <name type="scientific">Slackia heliotrinireducens (strain ATCC 29202 / DSM 20476 / NCTC 11029 / RHS 1)</name>
    <name type="common">Peptococcus heliotrinreducens</name>
    <dbReference type="NCBI Taxonomy" id="471855"/>
    <lineage>
        <taxon>Bacteria</taxon>
        <taxon>Bacillati</taxon>
        <taxon>Actinomycetota</taxon>
        <taxon>Coriobacteriia</taxon>
        <taxon>Eggerthellales</taxon>
        <taxon>Eggerthellaceae</taxon>
        <taxon>Slackia</taxon>
    </lineage>
</organism>
<dbReference type="PANTHER" id="PTHR34135">
    <property type="entry name" value="LYSOZYME"/>
    <property type="match status" value="1"/>
</dbReference>
<dbReference type="GO" id="GO:0003796">
    <property type="term" value="F:lysozyme activity"/>
    <property type="evidence" value="ECO:0007669"/>
    <property type="project" value="InterPro"/>
</dbReference>
<dbReference type="InterPro" id="IPR002053">
    <property type="entry name" value="Glyco_hydro_25"/>
</dbReference>
<dbReference type="PROSITE" id="PS51904">
    <property type="entry name" value="GLYCOSYL_HYDROL_F25_2"/>
    <property type="match status" value="1"/>
</dbReference>
<dbReference type="InterPro" id="IPR017853">
    <property type="entry name" value="GH"/>
</dbReference>
<dbReference type="AlphaFoldDB" id="C7N1U2"/>
<dbReference type="GO" id="GO:0016998">
    <property type="term" value="P:cell wall macromolecule catabolic process"/>
    <property type="evidence" value="ECO:0007669"/>
    <property type="project" value="InterPro"/>
</dbReference>
<evidence type="ECO:0000313" key="3">
    <source>
        <dbReference type="Proteomes" id="UP000002026"/>
    </source>
</evidence>
<dbReference type="PANTHER" id="PTHR34135:SF2">
    <property type="entry name" value="LYSOZYME"/>
    <property type="match status" value="1"/>
</dbReference>
<proteinExistence type="inferred from homology"/>
<evidence type="ECO:0000256" key="1">
    <source>
        <dbReference type="ARBA" id="ARBA00010646"/>
    </source>
</evidence>
<dbReference type="KEGG" id="shi:Shel_23740"/>
<dbReference type="CAZy" id="GH25">
    <property type="family name" value="Glycoside Hydrolase Family 25"/>
</dbReference>
<dbReference type="HOGENOM" id="CLU_044973_8_0_11"/>
<dbReference type="EMBL" id="CP001684">
    <property type="protein sequence ID" value="ACV23383.1"/>
    <property type="molecule type" value="Genomic_DNA"/>
</dbReference>
<evidence type="ECO:0000313" key="2">
    <source>
        <dbReference type="EMBL" id="ACV23383.1"/>
    </source>
</evidence>
<gene>
    <name evidence="2" type="ordered locus">Shel_23740</name>
</gene>
<dbReference type="Gene3D" id="3.20.20.80">
    <property type="entry name" value="Glycosidases"/>
    <property type="match status" value="1"/>
</dbReference>
<dbReference type="GO" id="GO:0016052">
    <property type="term" value="P:carbohydrate catabolic process"/>
    <property type="evidence" value="ECO:0007669"/>
    <property type="project" value="TreeGrafter"/>
</dbReference>
<name>C7N1U2_SLAHD</name>
<accession>C7N1U2</accession>
<reference evidence="2 3" key="1">
    <citation type="journal article" date="2009" name="Stand. Genomic Sci.">
        <title>Complete genome sequence of Slackia heliotrinireducens type strain (RHS 1).</title>
        <authorList>
            <person name="Pukall R."/>
            <person name="Lapidus A."/>
            <person name="Nolan M."/>
            <person name="Copeland A."/>
            <person name="Glavina Del Rio T."/>
            <person name="Lucas S."/>
            <person name="Chen F."/>
            <person name="Tice H."/>
            <person name="Cheng J.F."/>
            <person name="Chertkov O."/>
            <person name="Bruce D."/>
            <person name="Goodwin L."/>
            <person name="Kuske C."/>
            <person name="Brettin T."/>
            <person name="Detter J.C."/>
            <person name="Han C."/>
            <person name="Pitluck S."/>
            <person name="Pati A."/>
            <person name="Mavrommatis K."/>
            <person name="Ivanova N."/>
            <person name="Ovchinnikova G."/>
            <person name="Chen A."/>
            <person name="Palaniappan K."/>
            <person name="Schneider S."/>
            <person name="Rohde M."/>
            <person name="Chain P."/>
            <person name="D'haeseleer P."/>
            <person name="Goker M."/>
            <person name="Bristow J."/>
            <person name="Eisen J.A."/>
            <person name="Markowitz V."/>
            <person name="Kyrpides N.C."/>
            <person name="Klenk H.P."/>
            <person name="Hugenholtz P."/>
        </authorList>
    </citation>
    <scope>NUCLEOTIDE SEQUENCE [LARGE SCALE GENOMIC DNA]</scope>
    <source>
        <strain evidence="3">ATCC 29202 / DSM 20476 / NCTC 11029 / RHS 1</strain>
    </source>
</reference>
<dbReference type="eggNOG" id="COG3757">
    <property type="taxonomic scope" value="Bacteria"/>
</dbReference>
<dbReference type="SUPFAM" id="SSF51445">
    <property type="entry name" value="(Trans)glycosidases"/>
    <property type="match status" value="1"/>
</dbReference>
<dbReference type="GO" id="GO:0009253">
    <property type="term" value="P:peptidoglycan catabolic process"/>
    <property type="evidence" value="ECO:0007669"/>
    <property type="project" value="InterPro"/>
</dbReference>